<dbReference type="EMBL" id="CP060696">
    <property type="protein sequence ID" value="QNO18839.1"/>
    <property type="molecule type" value="Genomic_DNA"/>
</dbReference>
<reference evidence="1 2" key="1">
    <citation type="submission" date="2020-08" db="EMBL/GenBank/DDBJ databases">
        <authorList>
            <person name="Ren C."/>
            <person name="Gu Y."/>
            <person name="Xu Y."/>
        </authorList>
    </citation>
    <scope>NUCLEOTIDE SEQUENCE [LARGE SCALE GENOMIC DNA]</scope>
    <source>
        <strain evidence="1 2">LBM18003</strain>
    </source>
</reference>
<sequence>MRLVDADEMATNDNEAYNNTLEKVEGTELALPNLMAHLKIQKLIKQTPTADAVTAVHAHWEYDKDGMDWGLGAYLCSNCHARNNNLPTNTKINPLAFTGSHYCPQCGAKMDEKEESNE</sequence>
<dbReference type="Proteomes" id="UP000516046">
    <property type="component" value="Chromosome"/>
</dbReference>
<protein>
    <submittedName>
        <fullName evidence="1">Uncharacterized protein</fullName>
    </submittedName>
</protein>
<proteinExistence type="predicted"/>
<organism evidence="1 2">
    <name type="scientific">Caproicibacterium amylolyticum</name>
    <dbReference type="NCBI Taxonomy" id="2766537"/>
    <lineage>
        <taxon>Bacteria</taxon>
        <taxon>Bacillati</taxon>
        <taxon>Bacillota</taxon>
        <taxon>Clostridia</taxon>
        <taxon>Eubacteriales</taxon>
        <taxon>Oscillospiraceae</taxon>
        <taxon>Caproicibacterium</taxon>
    </lineage>
</organism>
<gene>
    <name evidence="1" type="ORF">H6X83_04175</name>
</gene>
<dbReference type="RefSeq" id="WP_212507907.1">
    <property type="nucleotide sequence ID" value="NZ_CP060696.1"/>
</dbReference>
<accession>A0A7G9WJH7</accession>
<dbReference type="KEGG" id="caml:H6X83_04175"/>
<dbReference type="AlphaFoldDB" id="A0A7G9WJH7"/>
<name>A0A7G9WJH7_9FIRM</name>
<keyword evidence="2" id="KW-1185">Reference proteome</keyword>
<evidence type="ECO:0000313" key="2">
    <source>
        <dbReference type="Proteomes" id="UP000516046"/>
    </source>
</evidence>
<evidence type="ECO:0000313" key="1">
    <source>
        <dbReference type="EMBL" id="QNO18839.1"/>
    </source>
</evidence>